<protein>
    <submittedName>
        <fullName evidence="1">Uncharacterized protein</fullName>
    </submittedName>
</protein>
<name>A0ABV2ARL7_9EUKA</name>
<accession>A0ABV2ARL7</accession>
<dbReference type="EMBL" id="JBDODL010002557">
    <property type="protein sequence ID" value="MES1922306.1"/>
    <property type="molecule type" value="Genomic_DNA"/>
</dbReference>
<proteinExistence type="predicted"/>
<comment type="caution">
    <text evidence="1">The sequence shown here is derived from an EMBL/GenBank/DDBJ whole genome shotgun (WGS) entry which is preliminary data.</text>
</comment>
<reference evidence="1 2" key="1">
    <citation type="journal article" date="2024" name="BMC Biol.">
        <title>Comparative genomics of Ascetosporea gives new insight into the evolutionary basis for animal parasitism in Rhizaria.</title>
        <authorList>
            <person name="Hiltunen Thoren M."/>
            <person name="Onut-Brannstrom I."/>
            <person name="Alfjorden A."/>
            <person name="Peckova H."/>
            <person name="Swords F."/>
            <person name="Hooper C."/>
            <person name="Holzer A.S."/>
            <person name="Bass D."/>
            <person name="Burki F."/>
        </authorList>
    </citation>
    <scope>NUCLEOTIDE SEQUENCE [LARGE SCALE GENOMIC DNA]</scope>
    <source>
        <strain evidence="1">20-A016</strain>
    </source>
</reference>
<dbReference type="Proteomes" id="UP001439008">
    <property type="component" value="Unassembled WGS sequence"/>
</dbReference>
<organism evidence="1 2">
    <name type="scientific">Bonamia ostreae</name>
    <dbReference type="NCBI Taxonomy" id="126728"/>
    <lineage>
        <taxon>Eukaryota</taxon>
        <taxon>Sar</taxon>
        <taxon>Rhizaria</taxon>
        <taxon>Endomyxa</taxon>
        <taxon>Ascetosporea</taxon>
        <taxon>Haplosporida</taxon>
        <taxon>Bonamia</taxon>
    </lineage>
</organism>
<feature type="non-terminal residue" evidence="1">
    <location>
        <position position="1"/>
    </location>
</feature>
<keyword evidence="2" id="KW-1185">Reference proteome</keyword>
<gene>
    <name evidence="1" type="ORF">MHBO_003813</name>
</gene>
<feature type="non-terminal residue" evidence="1">
    <location>
        <position position="189"/>
    </location>
</feature>
<evidence type="ECO:0000313" key="2">
    <source>
        <dbReference type="Proteomes" id="UP001439008"/>
    </source>
</evidence>
<evidence type="ECO:0000313" key="1">
    <source>
        <dbReference type="EMBL" id="MES1922306.1"/>
    </source>
</evidence>
<sequence length="189" mass="21479">EKLPEVILDKEDDIVIIPIFNIGKNLSEVSKSLSERATELDFEIMLKDKLKSLGLLLYVKDVNKYDLNSLKMDYVGNVSVFGLSLKDTNNLIVFAECDSYKELENVYQQVNRDISLFPEVGTDFEHLLVYDNVIWVVQIKGLDVASNNDSTFSKIWNGDVLTKAHTEGKIFQGYKQVEHTAIQNSVDVK</sequence>